<sequence length="104" mass="11715">MIAPQSDEETPLLQLPEQPTAKTPLPWDRFWILLLLEVPDFLSSRTLAPFIPQLIRNIGVTHGDESQVGHYAGILVSMSSSFLPFRSVHDAILSKNHRTMQLIP</sequence>
<protein>
    <submittedName>
        <fullName evidence="2">Uncharacterized protein</fullName>
    </submittedName>
</protein>
<dbReference type="RefSeq" id="XP_041288025.1">
    <property type="nucleotide sequence ID" value="XM_041444273.1"/>
</dbReference>
<comment type="caution">
    <text evidence="2">The sequence shown here is derived from an EMBL/GenBank/DDBJ whole genome shotgun (WGS) entry which is preliminary data.</text>
</comment>
<feature type="region of interest" description="Disordered" evidence="1">
    <location>
        <begin position="1"/>
        <end position="23"/>
    </location>
</feature>
<dbReference type="Proteomes" id="UP000823399">
    <property type="component" value="Unassembled WGS sequence"/>
</dbReference>
<keyword evidence="3" id="KW-1185">Reference proteome</keyword>
<proteinExistence type="predicted"/>
<evidence type="ECO:0000256" key="1">
    <source>
        <dbReference type="SAM" id="MobiDB-lite"/>
    </source>
</evidence>
<name>A0A9P7JPI5_9AGAM</name>
<dbReference type="EMBL" id="JABBWM010000072">
    <property type="protein sequence ID" value="KAG2095899.1"/>
    <property type="molecule type" value="Genomic_DNA"/>
</dbReference>
<gene>
    <name evidence="2" type="ORF">F5147DRAFT_840086</name>
</gene>
<dbReference type="OrthoDB" id="2681111at2759"/>
<reference evidence="2" key="1">
    <citation type="journal article" date="2020" name="New Phytol.">
        <title>Comparative genomics reveals dynamic genome evolution in host specialist ectomycorrhizal fungi.</title>
        <authorList>
            <person name="Lofgren L.A."/>
            <person name="Nguyen N.H."/>
            <person name="Vilgalys R."/>
            <person name="Ruytinx J."/>
            <person name="Liao H.L."/>
            <person name="Branco S."/>
            <person name="Kuo A."/>
            <person name="LaButti K."/>
            <person name="Lipzen A."/>
            <person name="Andreopoulos W."/>
            <person name="Pangilinan J."/>
            <person name="Riley R."/>
            <person name="Hundley H."/>
            <person name="Na H."/>
            <person name="Barry K."/>
            <person name="Grigoriev I.V."/>
            <person name="Stajich J.E."/>
            <person name="Kennedy P.G."/>
        </authorList>
    </citation>
    <scope>NUCLEOTIDE SEQUENCE</scope>
    <source>
        <strain evidence="2">FC423</strain>
    </source>
</reference>
<feature type="compositionally biased region" description="Acidic residues" evidence="1">
    <location>
        <begin position="1"/>
        <end position="10"/>
    </location>
</feature>
<dbReference type="GeneID" id="64706532"/>
<accession>A0A9P7JPI5</accession>
<evidence type="ECO:0000313" key="2">
    <source>
        <dbReference type="EMBL" id="KAG2095899.1"/>
    </source>
</evidence>
<evidence type="ECO:0000313" key="3">
    <source>
        <dbReference type="Proteomes" id="UP000823399"/>
    </source>
</evidence>
<dbReference type="AlphaFoldDB" id="A0A9P7JPI5"/>
<organism evidence="2 3">
    <name type="scientific">Suillus discolor</name>
    <dbReference type="NCBI Taxonomy" id="1912936"/>
    <lineage>
        <taxon>Eukaryota</taxon>
        <taxon>Fungi</taxon>
        <taxon>Dikarya</taxon>
        <taxon>Basidiomycota</taxon>
        <taxon>Agaricomycotina</taxon>
        <taxon>Agaricomycetes</taxon>
        <taxon>Agaricomycetidae</taxon>
        <taxon>Boletales</taxon>
        <taxon>Suillineae</taxon>
        <taxon>Suillaceae</taxon>
        <taxon>Suillus</taxon>
    </lineage>
</organism>